<dbReference type="AlphaFoldDB" id="D5H579"/>
<dbReference type="Proteomes" id="UP000000933">
    <property type="component" value="Chromosome"/>
</dbReference>
<organism evidence="1 2">
    <name type="scientific">Salinibacter ruber (strain M8)</name>
    <dbReference type="NCBI Taxonomy" id="761659"/>
    <lineage>
        <taxon>Bacteria</taxon>
        <taxon>Pseudomonadati</taxon>
        <taxon>Rhodothermota</taxon>
        <taxon>Rhodothermia</taxon>
        <taxon>Rhodothermales</taxon>
        <taxon>Salinibacteraceae</taxon>
        <taxon>Salinibacter</taxon>
    </lineage>
</organism>
<keyword evidence="1" id="KW-0808">Transferase</keyword>
<dbReference type="EMBL" id="FP565814">
    <property type="protein sequence ID" value="CBH23184.1"/>
    <property type="molecule type" value="Genomic_DNA"/>
</dbReference>
<sequence length="390" mass="44079">MHSIQLCRRCMGSTSERNRPLRVVFAWPTISGYMSACWRALVEHLGIDPFVVAFEAGQSTAFNDGLMSGIPSRLLDEEERHNAGLVRDLVAAQNPDVVVLSGWFHPPYRRLPFRWALRDSRFVMGMDTPWRGTGRQQVGRWLLRPFVDRMDRVVVTGERCWQYARRLGVPPRAITRGLYGVDVAGLAPVWDRRRENGWPQSFLFVGRFADEKAVDVLVEGYARHREQVDDPWPLVTCGKGPMSDRLDRQAGIDNRGFVQPDDMDDVWAGAGAFVLPSRFDPWPLALVEAAASGLPIVCSDACGSAVEVVRHNYNGLRVPDEDPGALARAFAQIQRRYDELPEWGRRAQRFAVPHSAERWADRWVRLLRDVDGKPPSATLEDQYALSLSST</sequence>
<reference evidence="2" key="2">
    <citation type="submission" date="2010-04" db="EMBL/GenBank/DDBJ databases">
        <title>Genome sequence of Salinibacter ruber M8.</title>
        <authorList>
            <consortium name="Genoscope"/>
        </authorList>
    </citation>
    <scope>NUCLEOTIDE SEQUENCE [LARGE SCALE GENOMIC DNA]</scope>
    <source>
        <strain evidence="2">M8</strain>
    </source>
</reference>
<dbReference type="Gene3D" id="3.40.50.2000">
    <property type="entry name" value="Glycogen Phosphorylase B"/>
    <property type="match status" value="2"/>
</dbReference>
<evidence type="ECO:0000313" key="1">
    <source>
        <dbReference type="EMBL" id="CBH23184.1"/>
    </source>
</evidence>
<dbReference type="GO" id="GO:0016757">
    <property type="term" value="F:glycosyltransferase activity"/>
    <property type="evidence" value="ECO:0007669"/>
    <property type="project" value="UniProtKB-ARBA"/>
</dbReference>
<dbReference type="CDD" id="cd03801">
    <property type="entry name" value="GT4_PimA-like"/>
    <property type="match status" value="1"/>
</dbReference>
<proteinExistence type="predicted"/>
<dbReference type="PANTHER" id="PTHR12526">
    <property type="entry name" value="GLYCOSYLTRANSFERASE"/>
    <property type="match status" value="1"/>
</dbReference>
<dbReference type="HOGENOM" id="CLU_009583_5_1_10"/>
<evidence type="ECO:0000313" key="2">
    <source>
        <dbReference type="Proteomes" id="UP000000933"/>
    </source>
</evidence>
<accession>D5H579</accession>
<name>D5H579_SALRM</name>
<dbReference type="KEGG" id="srm:SRM_00263"/>
<gene>
    <name evidence="1" type="primary">rfaG</name>
    <name evidence="1" type="ordered locus">SRM_00263</name>
</gene>
<dbReference type="SUPFAM" id="SSF53756">
    <property type="entry name" value="UDP-Glycosyltransferase/glycogen phosphorylase"/>
    <property type="match status" value="1"/>
</dbReference>
<protein>
    <submittedName>
        <fullName evidence="1">Glycosyl transferase, group 1</fullName>
    </submittedName>
</protein>
<reference evidence="1 2" key="1">
    <citation type="journal article" date="2010" name="ISME J.">
        <title>Fine-scale evolution: genomic, phenotypic and ecological differentiation in two coexisting Salinibacter ruber strains.</title>
        <authorList>
            <person name="Pena A."/>
            <person name="Teeling H."/>
            <person name="Huerta-Cepas J."/>
            <person name="Santos F."/>
            <person name="Yarza P."/>
            <person name="Brito-Echeverria J."/>
            <person name="Lucio M."/>
            <person name="Schmitt-Kopplin P."/>
            <person name="Meseguer I."/>
            <person name="Schenowitz C."/>
            <person name="Dossat C."/>
            <person name="Barbe V."/>
            <person name="Dopazo J."/>
            <person name="Rossello-Mora R."/>
            <person name="Schuler M."/>
            <person name="Glockner F.O."/>
            <person name="Amann R."/>
            <person name="Gabaldon T."/>
            <person name="Anton J."/>
        </authorList>
    </citation>
    <scope>NUCLEOTIDE SEQUENCE [LARGE SCALE GENOMIC DNA]</scope>
    <source>
        <strain evidence="1 2">M8</strain>
    </source>
</reference>
<dbReference type="Pfam" id="PF13692">
    <property type="entry name" value="Glyco_trans_1_4"/>
    <property type="match status" value="1"/>
</dbReference>